<dbReference type="InterPro" id="IPR020396">
    <property type="entry name" value="NADH_UbQ_OxRdtase_CS"/>
</dbReference>
<name>A0A2T5GAV9_9BACL</name>
<comment type="function">
    <text evidence="3">NDH-1 shuttles electrons from NADH, via FMN and iron-sulfur (Fe-S) centers, to quinones in the respiratory chain. The immediate electron acceptor for the enzyme in this species is believed to be a menaquinone. Couples the redox reaction to proton translocation (for every two electrons transferred, four hydrogen ions are translocated across the cytoplasmic membrane), and thus conserves the redox energy in a proton gradient.</text>
</comment>
<dbReference type="PANTHER" id="PTHR10884:SF14">
    <property type="entry name" value="NADH DEHYDROGENASE [UBIQUINONE] IRON-SULFUR PROTEIN 3, MITOCHONDRIAL"/>
    <property type="match status" value="1"/>
</dbReference>
<dbReference type="EC" id="7.1.1.-" evidence="3"/>
<dbReference type="PANTHER" id="PTHR10884">
    <property type="entry name" value="NADH DEHYDROGENASE UBIQUINONE IRON-SULFUR PROTEIN 3"/>
    <property type="match status" value="1"/>
</dbReference>
<comment type="caution">
    <text evidence="7">The sequence shown here is derived from an EMBL/GenBank/DDBJ whole genome shotgun (WGS) entry which is preliminary data.</text>
</comment>
<evidence type="ECO:0000256" key="5">
    <source>
        <dbReference type="RuleBase" id="RU003582"/>
    </source>
</evidence>
<dbReference type="GO" id="GO:0008137">
    <property type="term" value="F:NADH dehydrogenase (ubiquinone) activity"/>
    <property type="evidence" value="ECO:0007669"/>
    <property type="project" value="InterPro"/>
</dbReference>
<comment type="similarity">
    <text evidence="1 3 4">Belongs to the complex I 30 kDa subunit family.</text>
</comment>
<dbReference type="GO" id="GO:0050136">
    <property type="term" value="F:NADH dehydrogenase (quinone) (non-electrogenic) activity"/>
    <property type="evidence" value="ECO:0007669"/>
    <property type="project" value="UniProtKB-UniRule"/>
</dbReference>
<dbReference type="GO" id="GO:0005886">
    <property type="term" value="C:plasma membrane"/>
    <property type="evidence" value="ECO:0007669"/>
    <property type="project" value="UniProtKB-SubCell"/>
</dbReference>
<dbReference type="Proteomes" id="UP000244016">
    <property type="component" value="Unassembled WGS sequence"/>
</dbReference>
<gene>
    <name evidence="3" type="primary">nuoC</name>
    <name evidence="7" type="ORF">BLITH_0406</name>
</gene>
<dbReference type="InterPro" id="IPR001268">
    <property type="entry name" value="NADH_UbQ_OxRdtase_30kDa_su"/>
</dbReference>
<proteinExistence type="inferred from homology"/>
<reference evidence="7 8" key="1">
    <citation type="submission" date="2017-08" db="EMBL/GenBank/DDBJ databases">
        <title>Burning lignite coal seam in the remote Altai Mountains harbors a hydrogen-driven thermophilic microbial community.</title>
        <authorList>
            <person name="Kadnikov V.V."/>
            <person name="Mardanov A.V."/>
            <person name="Ivasenko D."/>
            <person name="Beletsky A.V."/>
            <person name="Karnachuk O.V."/>
            <person name="Ravin N.V."/>
        </authorList>
    </citation>
    <scope>NUCLEOTIDE SEQUENCE [LARGE SCALE GENOMIC DNA]</scope>
    <source>
        <strain evidence="7">AL31</strain>
    </source>
</reference>
<comment type="catalytic activity">
    <reaction evidence="3 5">
        <text>a quinone + NADH + 5 H(+)(in) = a quinol + NAD(+) + 4 H(+)(out)</text>
        <dbReference type="Rhea" id="RHEA:57888"/>
        <dbReference type="ChEBI" id="CHEBI:15378"/>
        <dbReference type="ChEBI" id="CHEBI:24646"/>
        <dbReference type="ChEBI" id="CHEBI:57540"/>
        <dbReference type="ChEBI" id="CHEBI:57945"/>
        <dbReference type="ChEBI" id="CHEBI:132124"/>
    </reaction>
</comment>
<dbReference type="NCBIfam" id="TIGR01961">
    <property type="entry name" value="NuoC_fam"/>
    <property type="match status" value="1"/>
</dbReference>
<keyword evidence="3 5" id="KW-0874">Quinone</keyword>
<keyword evidence="3 4" id="KW-1278">Translocase</keyword>
<dbReference type="EMBL" id="PEBW01000001">
    <property type="protein sequence ID" value="PTQ53326.1"/>
    <property type="molecule type" value="Genomic_DNA"/>
</dbReference>
<dbReference type="AlphaFoldDB" id="A0A2T5GAV9"/>
<evidence type="ECO:0000256" key="1">
    <source>
        <dbReference type="ARBA" id="ARBA00007569"/>
    </source>
</evidence>
<evidence type="ECO:0000256" key="4">
    <source>
        <dbReference type="RuleBase" id="RU003456"/>
    </source>
</evidence>
<keyword evidence="3" id="KW-0472">Membrane</keyword>
<keyword evidence="2 3" id="KW-0813">Transport</keyword>
<evidence type="ECO:0000256" key="2">
    <source>
        <dbReference type="ARBA" id="ARBA00022448"/>
    </source>
</evidence>
<dbReference type="PROSITE" id="PS00542">
    <property type="entry name" value="COMPLEX1_30K"/>
    <property type="match status" value="1"/>
</dbReference>
<dbReference type="InterPro" id="IPR037232">
    <property type="entry name" value="NADH_quin_OxRdtase_su_C/D-like"/>
</dbReference>
<accession>A0A2T5GAV9</accession>
<keyword evidence="3 4" id="KW-0520">NAD</keyword>
<keyword evidence="3" id="KW-1003">Cell membrane</keyword>
<sequence>MAEHTALPDARAFLDRVVALLRERFGESAVAEPHVNERSRNLPTLTVAREVWHDVARFLRDHPETNFSFLNNLHGTDMGSHFDVFYVLQSFRHPHLLAVHVHAERDDPRVPSVVDVWPAADWAEREAYDLLGIVFEGHPDLRRILLPEDWVGHPLRKDYVPYDEGV</sequence>
<dbReference type="HAMAP" id="MF_01357">
    <property type="entry name" value="NDH1_NuoC"/>
    <property type="match status" value="1"/>
</dbReference>
<evidence type="ECO:0000313" key="7">
    <source>
        <dbReference type="EMBL" id="PTQ53326.1"/>
    </source>
</evidence>
<evidence type="ECO:0000256" key="3">
    <source>
        <dbReference type="HAMAP-Rule" id="MF_01357"/>
    </source>
</evidence>
<dbReference type="Gene3D" id="3.30.460.80">
    <property type="entry name" value="NADH:ubiquinone oxidoreductase, 30kDa subunit"/>
    <property type="match status" value="1"/>
</dbReference>
<comment type="subunit">
    <text evidence="3">NDH-1 is composed of 14 different subunits. Subunits NuoB, C, D, E, F, and G constitute the peripheral sector of the complex.</text>
</comment>
<keyword evidence="7" id="KW-0830">Ubiquinone</keyword>
<dbReference type="SUPFAM" id="SSF143243">
    <property type="entry name" value="Nqo5-like"/>
    <property type="match status" value="1"/>
</dbReference>
<dbReference type="GO" id="GO:0048038">
    <property type="term" value="F:quinone binding"/>
    <property type="evidence" value="ECO:0007669"/>
    <property type="project" value="UniProtKB-KW"/>
</dbReference>
<evidence type="ECO:0000313" key="8">
    <source>
        <dbReference type="Proteomes" id="UP000244016"/>
    </source>
</evidence>
<protein>
    <recommendedName>
        <fullName evidence="3">NADH-quinone oxidoreductase subunit C</fullName>
        <ecNumber evidence="3">7.1.1.-</ecNumber>
    </recommendedName>
    <alternativeName>
        <fullName evidence="3">NADH dehydrogenase I subunit C</fullName>
    </alternativeName>
    <alternativeName>
        <fullName evidence="3">NDH-1 subunit C</fullName>
    </alternativeName>
</protein>
<dbReference type="InterPro" id="IPR010218">
    <property type="entry name" value="NADH_DH_suC"/>
</dbReference>
<dbReference type="Pfam" id="PF00329">
    <property type="entry name" value="Complex1_30kDa"/>
    <property type="match status" value="1"/>
</dbReference>
<comment type="subcellular location">
    <subcellularLocation>
        <location evidence="3">Cell membrane</location>
        <topology evidence="3">Peripheral membrane protein</topology>
        <orientation evidence="3">Cytoplasmic side</orientation>
    </subcellularLocation>
</comment>
<organism evidence="7 8">
    <name type="scientific">Brockia lithotrophica</name>
    <dbReference type="NCBI Taxonomy" id="933949"/>
    <lineage>
        <taxon>Bacteria</taxon>
        <taxon>Bacillati</taxon>
        <taxon>Bacillota</taxon>
        <taxon>Bacilli</taxon>
        <taxon>Bacillales</taxon>
        <taxon>Bacillales Family X. Incertae Sedis</taxon>
        <taxon>Brockia</taxon>
    </lineage>
</organism>
<evidence type="ECO:0000259" key="6">
    <source>
        <dbReference type="Pfam" id="PF00329"/>
    </source>
</evidence>
<feature type="domain" description="NADH:ubiquinone oxidoreductase 30kDa subunit" evidence="6">
    <location>
        <begin position="45"/>
        <end position="160"/>
    </location>
</feature>